<proteinExistence type="predicted"/>
<protein>
    <submittedName>
        <fullName evidence="1">Uncharacterized protein</fullName>
    </submittedName>
</protein>
<dbReference type="EMBL" id="CP010835">
    <property type="protein sequence ID" value="AMM53455.1"/>
    <property type="molecule type" value="Genomic_DNA"/>
</dbReference>
<dbReference type="Proteomes" id="UP000070587">
    <property type="component" value="Chromosome"/>
</dbReference>
<reference evidence="2" key="1">
    <citation type="submission" date="2015-02" db="EMBL/GenBank/DDBJ databases">
        <title>Pyrococcus kukulkanii sp. nov., a novel hyperthermophilic archaeon isolated from a deep-sea hydrothermal vent at the Guaymas Basin.</title>
        <authorList>
            <person name="Oger P.M."/>
            <person name="Callac N."/>
            <person name="Jebbar M."/>
            <person name="Godfroy A."/>
        </authorList>
    </citation>
    <scope>NUCLEOTIDE SEQUENCE [LARGE SCALE GENOMIC DNA]</scope>
    <source>
        <strain evidence="2">NCB100</strain>
    </source>
</reference>
<accession>A0A127B868</accession>
<gene>
    <name evidence="1" type="ORF">TQ32_02330</name>
</gene>
<reference evidence="1 2" key="2">
    <citation type="journal article" date="2016" name="Int. J. Syst. Evol. Microbiol.">
        <title>Pyrococcus kukulkanii sp. nov., a hyperthermophilic, piezophilic archaeon isolated from a deep-sea hydrothermal vent.</title>
        <authorList>
            <person name="Callac N."/>
            <person name="Oger P."/>
            <person name="Lesongeur F."/>
            <person name="Rattray J.E."/>
            <person name="Vannier P."/>
            <person name="Michoud G."/>
            <person name="Beauverger M."/>
            <person name="Gayet N."/>
            <person name="Rouxel O."/>
            <person name="Jebbar M."/>
            <person name="Godfroy A."/>
        </authorList>
    </citation>
    <scope>NUCLEOTIDE SEQUENCE [LARGE SCALE GENOMIC DNA]</scope>
    <source>
        <strain evidence="1 2">NCB100</strain>
    </source>
</reference>
<dbReference type="STRING" id="1609559.TQ32_02330"/>
<sequence length="555" mass="63673">MGERLKSKLEAVIEDDELIIATKRAGKIPTISVKKPSKSGKKKKVIEVLLLLPDFLSPDKIESQIITGIQKVRQRAHTSYVVPAKPTFLEMSEIKILDIEREIKAPIASKLLGIIASREPKITFEDVDEIEALVVKDIVLPKYKADFMSLLLPAQPVFLTPGEVQAREFVISPHLPLVSVAHPEGKPPEIIPEKDFFEEAFGTSFSFTSEGPVIIFAKKPENRKLSYIEFLKRVLRELYRIRVGGLPEAYHIMLPDKERRLKMVRAGGSITVIEGTGKDNELKNNEVAILKEKLRELFSQEFGFLVFYGKEDFLNFVRTEILETELHLEEHKRMYITQKPIEIKPTQENHDQLSELLSRFWGSFSYDLPDTSIDKLAVFLEDRFREFIAHYTRTIKIGDKLIPTPLYVEGSEGESITHYALKAFVVEYLHNKLEIPFKDLEKGKRSIETEFSLGNIRLDVYVSSQNLAIEVETLYGEPVPLLKLRHDIETRLEYGLNLWIVIPPSPAMLLRKELVEFAKYVKKRYGDRVKVFTIDIDRKELISIVGKSGVDRSKR</sequence>
<organism evidence="1 2">
    <name type="scientific">Pyrococcus kukulkanii</name>
    <dbReference type="NCBI Taxonomy" id="1609559"/>
    <lineage>
        <taxon>Archaea</taxon>
        <taxon>Methanobacteriati</taxon>
        <taxon>Methanobacteriota</taxon>
        <taxon>Thermococci</taxon>
        <taxon>Thermococcales</taxon>
        <taxon>Thermococcaceae</taxon>
        <taxon>Pyrococcus</taxon>
    </lineage>
</organism>
<dbReference type="GeneID" id="28490634"/>
<dbReference type="PATRIC" id="fig|1609559.3.peg.474"/>
<dbReference type="OrthoDB" id="101847at2157"/>
<evidence type="ECO:0000313" key="2">
    <source>
        <dbReference type="Proteomes" id="UP000070587"/>
    </source>
</evidence>
<evidence type="ECO:0000313" key="1">
    <source>
        <dbReference type="EMBL" id="AMM53455.1"/>
    </source>
</evidence>
<name>A0A127B868_9EURY</name>
<dbReference type="AlphaFoldDB" id="A0A127B868"/>
<dbReference type="KEGG" id="pyc:TQ32_02330"/>
<dbReference type="RefSeq" id="WP_068320619.1">
    <property type="nucleotide sequence ID" value="NZ_CP010835.1"/>
</dbReference>